<dbReference type="InterPro" id="IPR000834">
    <property type="entry name" value="Peptidase_M14"/>
</dbReference>
<dbReference type="GO" id="GO:0008270">
    <property type="term" value="F:zinc ion binding"/>
    <property type="evidence" value="ECO:0007669"/>
    <property type="project" value="InterPro"/>
</dbReference>
<dbReference type="GO" id="GO:0004181">
    <property type="term" value="F:metallocarboxypeptidase activity"/>
    <property type="evidence" value="ECO:0007669"/>
    <property type="project" value="InterPro"/>
</dbReference>
<dbReference type="Proteomes" id="UP000317318">
    <property type="component" value="Chromosome"/>
</dbReference>
<accession>A0A517QVL6</accession>
<dbReference type="KEGG" id="svp:Pan189_00450"/>
<evidence type="ECO:0000259" key="4">
    <source>
        <dbReference type="Pfam" id="PF00246"/>
    </source>
</evidence>
<evidence type="ECO:0000256" key="2">
    <source>
        <dbReference type="SAM" id="MobiDB-lite"/>
    </source>
</evidence>
<sequence>MADNPRPRRPRTGPSSTTSSNTRRPERLKRQVPRATEEPAKDEKAKRPSRAQLAKLRAARKTAQEKAKQQTNRRMLIAASAVLTLLFIVGLSYWPSSSSNTPAYPGVPTPTAGPVQPANSQPSIVDLSSSGQAGNHILSPGTDISQAGGFNSFLNQPGTTTLVSTVGSANAAPEVAPVPDDPLLTVSDSTGVRLSLNVEGAARFYDIKAVGPRHFRVTFPPEGPNEYFSWFIARVENAAGQQVQIDIKGVRRHWRSQTPVVCSDDDPSALKNFESRPVSNPRKPVEAAHGPLLPDTSGEQWHFVDEVTNDGKTHKRGRITLHVKHTYKSDSSLIAIRPPYTPSYHENYLASIESDPYVTVHRVGKSELGRPLSVIQVGGLTETARKENPCLFLYAREHADEQDGSWTVQGAIDWLRKGETAEARRLRDEITLLAIPLLDPDGAALGMHDRIMTTFSYITTVPEVTQERTEAVHYTQFLTNWVNAENRLDIVHTYHNPGAAGWHFQCAMIEPDKERAAMLNSLNNAVTRDVESSGYRVDTRPVKKFYAHMRLCKWCRHYGSMNYGYEVNARSTKRHLNLGELRQLGTVILSESARQLHGPRGNSLITDIDALRLQRARRWLMHYGDFDAPDDYTRLKAEDVLSVKSLPEWTEDRELLGRLNDALNRYPQYR</sequence>
<dbReference type="GO" id="GO:0006508">
    <property type="term" value="P:proteolysis"/>
    <property type="evidence" value="ECO:0007669"/>
    <property type="project" value="InterPro"/>
</dbReference>
<evidence type="ECO:0000256" key="1">
    <source>
        <dbReference type="ARBA" id="ARBA00001947"/>
    </source>
</evidence>
<dbReference type="EMBL" id="CP036268">
    <property type="protein sequence ID" value="QDT35692.1"/>
    <property type="molecule type" value="Genomic_DNA"/>
</dbReference>
<feature type="compositionally biased region" description="Low complexity" evidence="2">
    <location>
        <begin position="12"/>
        <end position="22"/>
    </location>
</feature>
<keyword evidence="5" id="KW-0645">Protease</keyword>
<evidence type="ECO:0000313" key="5">
    <source>
        <dbReference type="EMBL" id="QDT35692.1"/>
    </source>
</evidence>
<comment type="cofactor">
    <cofactor evidence="1">
        <name>Zn(2+)</name>
        <dbReference type="ChEBI" id="CHEBI:29105"/>
    </cofactor>
</comment>
<gene>
    <name evidence="5" type="ORF">Pan189_00450</name>
</gene>
<feature type="transmembrane region" description="Helical" evidence="3">
    <location>
        <begin position="75"/>
        <end position="94"/>
    </location>
</feature>
<name>A0A517QVL6_9PLAN</name>
<evidence type="ECO:0000313" key="6">
    <source>
        <dbReference type="Proteomes" id="UP000317318"/>
    </source>
</evidence>
<keyword evidence="3" id="KW-1133">Transmembrane helix</keyword>
<feature type="compositionally biased region" description="Basic and acidic residues" evidence="2">
    <location>
        <begin position="23"/>
        <end position="46"/>
    </location>
</feature>
<dbReference type="Pfam" id="PF00246">
    <property type="entry name" value="Peptidase_M14"/>
    <property type="match status" value="1"/>
</dbReference>
<organism evidence="5 6">
    <name type="scientific">Stratiformator vulcanicus</name>
    <dbReference type="NCBI Taxonomy" id="2527980"/>
    <lineage>
        <taxon>Bacteria</taxon>
        <taxon>Pseudomonadati</taxon>
        <taxon>Planctomycetota</taxon>
        <taxon>Planctomycetia</taxon>
        <taxon>Planctomycetales</taxon>
        <taxon>Planctomycetaceae</taxon>
        <taxon>Stratiformator</taxon>
    </lineage>
</organism>
<keyword evidence="3" id="KW-0812">Transmembrane</keyword>
<feature type="region of interest" description="Disordered" evidence="2">
    <location>
        <begin position="259"/>
        <end position="292"/>
    </location>
</feature>
<keyword evidence="6" id="KW-1185">Reference proteome</keyword>
<proteinExistence type="predicted"/>
<dbReference type="PANTHER" id="PTHR12756">
    <property type="entry name" value="CYTOSOLIC CARBOXYPEPTIDASE"/>
    <property type="match status" value="1"/>
</dbReference>
<keyword evidence="5" id="KW-0121">Carboxypeptidase</keyword>
<dbReference type="Gene3D" id="3.40.630.10">
    <property type="entry name" value="Zn peptidases"/>
    <property type="match status" value="1"/>
</dbReference>
<dbReference type="OrthoDB" id="237859at2"/>
<keyword evidence="5" id="KW-0378">Hydrolase</keyword>
<feature type="domain" description="Peptidase M14" evidence="4">
    <location>
        <begin position="356"/>
        <end position="447"/>
    </location>
</feature>
<keyword evidence="3" id="KW-0472">Membrane</keyword>
<reference evidence="5 6" key="1">
    <citation type="submission" date="2019-02" db="EMBL/GenBank/DDBJ databases">
        <title>Deep-cultivation of Planctomycetes and their phenomic and genomic characterization uncovers novel biology.</title>
        <authorList>
            <person name="Wiegand S."/>
            <person name="Jogler M."/>
            <person name="Boedeker C."/>
            <person name="Pinto D."/>
            <person name="Vollmers J."/>
            <person name="Rivas-Marin E."/>
            <person name="Kohn T."/>
            <person name="Peeters S.H."/>
            <person name="Heuer A."/>
            <person name="Rast P."/>
            <person name="Oberbeckmann S."/>
            <person name="Bunk B."/>
            <person name="Jeske O."/>
            <person name="Meyerdierks A."/>
            <person name="Storesund J.E."/>
            <person name="Kallscheuer N."/>
            <person name="Luecker S."/>
            <person name="Lage O.M."/>
            <person name="Pohl T."/>
            <person name="Merkel B.J."/>
            <person name="Hornburger P."/>
            <person name="Mueller R.-W."/>
            <person name="Bruemmer F."/>
            <person name="Labrenz M."/>
            <person name="Spormann A.M."/>
            <person name="Op den Camp H."/>
            <person name="Overmann J."/>
            <person name="Amann R."/>
            <person name="Jetten M.S.M."/>
            <person name="Mascher T."/>
            <person name="Medema M.H."/>
            <person name="Devos D.P."/>
            <person name="Kaster A.-K."/>
            <person name="Ovreas L."/>
            <person name="Rohde M."/>
            <person name="Galperin M.Y."/>
            <person name="Jogler C."/>
        </authorList>
    </citation>
    <scope>NUCLEOTIDE SEQUENCE [LARGE SCALE GENOMIC DNA]</scope>
    <source>
        <strain evidence="5 6">Pan189</strain>
    </source>
</reference>
<feature type="region of interest" description="Disordered" evidence="2">
    <location>
        <begin position="1"/>
        <end position="52"/>
    </location>
</feature>
<dbReference type="SUPFAM" id="SSF53187">
    <property type="entry name" value="Zn-dependent exopeptidases"/>
    <property type="match status" value="1"/>
</dbReference>
<dbReference type="PANTHER" id="PTHR12756:SF11">
    <property type="entry name" value="CYTOSOLIC CARBOXYPEPTIDASE 1"/>
    <property type="match status" value="1"/>
</dbReference>
<dbReference type="AlphaFoldDB" id="A0A517QVL6"/>
<evidence type="ECO:0000256" key="3">
    <source>
        <dbReference type="SAM" id="Phobius"/>
    </source>
</evidence>
<dbReference type="InterPro" id="IPR050821">
    <property type="entry name" value="Cytosolic_carboxypeptidase"/>
</dbReference>
<protein>
    <submittedName>
        <fullName evidence="5">Zinc carboxypeptidase</fullName>
    </submittedName>
</protein>